<evidence type="ECO:0000256" key="1">
    <source>
        <dbReference type="SAM" id="SignalP"/>
    </source>
</evidence>
<reference evidence="2 3" key="1">
    <citation type="journal article" date="2019" name="bioRxiv">
        <title>Bacteria contribute to plant secondary compound degradation in a generalist herbivore system.</title>
        <authorList>
            <person name="Francoeur C.B."/>
            <person name="Khadempour L."/>
            <person name="Moreira-Soto R.D."/>
            <person name="Gotting K."/>
            <person name="Book A.J."/>
            <person name="Pinto-Tomas A.A."/>
            <person name="Keefover-Ring K."/>
            <person name="Currie C.R."/>
        </authorList>
    </citation>
    <scope>NUCLEOTIDE SEQUENCE [LARGE SCALE GENOMIC DNA]</scope>
    <source>
        <strain evidence="2 3">Acro-805</strain>
    </source>
</reference>
<dbReference type="Pfam" id="PF03891">
    <property type="entry name" value="DUF333"/>
    <property type="match status" value="1"/>
</dbReference>
<feature type="chain" id="PRO_5046993523" evidence="1">
    <location>
        <begin position="20"/>
        <end position="76"/>
    </location>
</feature>
<feature type="signal peptide" evidence="1">
    <location>
        <begin position="1"/>
        <end position="19"/>
    </location>
</feature>
<dbReference type="InterPro" id="IPR005590">
    <property type="entry name" value="DUF333"/>
</dbReference>
<evidence type="ECO:0000313" key="3">
    <source>
        <dbReference type="Proteomes" id="UP000780690"/>
    </source>
</evidence>
<protein>
    <submittedName>
        <fullName evidence="2">DUF333 domain-containing protein</fullName>
    </submittedName>
</protein>
<gene>
    <name evidence="2" type="ORF">F3J38_00210</name>
</gene>
<dbReference type="PANTHER" id="PTHR38008:SF2">
    <property type="entry name" value="HEMOLYSIN"/>
    <property type="match status" value="1"/>
</dbReference>
<keyword evidence="3" id="KW-1185">Reference proteome</keyword>
<evidence type="ECO:0000313" key="2">
    <source>
        <dbReference type="EMBL" id="NIE98496.1"/>
    </source>
</evidence>
<name>A0ABX0QNH4_9GAMM</name>
<proteinExistence type="predicted"/>
<dbReference type="PANTHER" id="PTHR38008">
    <property type="entry name" value="HEMOLYSIN-RELATED"/>
    <property type="match status" value="1"/>
</dbReference>
<dbReference type="EMBL" id="VWXD01000001">
    <property type="protein sequence ID" value="NIE98496.1"/>
    <property type="molecule type" value="Genomic_DNA"/>
</dbReference>
<accession>A0ABX0QNH4</accession>
<comment type="caution">
    <text evidence="2">The sequence shown here is derived from an EMBL/GenBank/DDBJ whole genome shotgun (WGS) entry which is preliminary data.</text>
</comment>
<keyword evidence="1" id="KW-0732">Signal</keyword>
<organism evidence="2 3">
    <name type="scientific">Candidatus Pantoea formicae</name>
    <dbReference type="NCBI Taxonomy" id="2608355"/>
    <lineage>
        <taxon>Bacteria</taxon>
        <taxon>Pseudomonadati</taxon>
        <taxon>Pseudomonadota</taxon>
        <taxon>Gammaproteobacteria</taxon>
        <taxon>Enterobacterales</taxon>
        <taxon>Erwiniaceae</taxon>
        <taxon>Pantoea</taxon>
    </lineage>
</organism>
<dbReference type="Proteomes" id="UP000780690">
    <property type="component" value="Unassembled WGS sequence"/>
</dbReference>
<dbReference type="PROSITE" id="PS51257">
    <property type="entry name" value="PROKAR_LIPOPROTEIN"/>
    <property type="match status" value="1"/>
</dbReference>
<sequence length="76" mass="8270">MKIALIAFIPLLLASCASHDETPHSIGMANPASVHCLKMGGKLDIVRGTDGDAGYCTLPGGERIEEWSLYRRDNRK</sequence>
<dbReference type="RefSeq" id="WP_167133925.1">
    <property type="nucleotide sequence ID" value="NZ_VWXD01000001.1"/>
</dbReference>